<protein>
    <recommendedName>
        <fullName evidence="9">Nuclear receptor domain-containing protein</fullName>
    </recommendedName>
</protein>
<dbReference type="InterPro" id="IPR035500">
    <property type="entry name" value="NHR-like_dom_sf"/>
</dbReference>
<dbReference type="PROSITE" id="PS51030">
    <property type="entry name" value="NUCLEAR_REC_DBD_2"/>
    <property type="match status" value="1"/>
</dbReference>
<evidence type="ECO:0000256" key="5">
    <source>
        <dbReference type="ARBA" id="ARBA00023125"/>
    </source>
</evidence>
<sequence>MTIDDVNQKRPTLINHGSIIIEPKGTSSNEINYQDNKRTRIDANNNDDSNTFHVSNAKCSVCQRDCSVFEMTIFTQITLVCFDCQKFHKTSLATKSHLHYQCICGDKTLSIRYACNRCRFDRCSQLGIATAMVMMNNNKNNVPTVPKPLMPFESTSNQIAVNRFNANKNSNIRVHKVISGGYTSQAQIVIPTSSISRTTSTSNANVSYLGSNSQVRIKQTLRPIRNSSRNSCLIQPLPFGSPPPRPTSFMTYKQPSQSNLIKTTSDQGNLNRQPAYVFLSPPINSSQAAQSITSIASTSTSASPSSIQSKAILVSLVSTPKILPTSSVNIENNQQQLSQHQNNGQSAFILNSNSTKASVMLSPDVQLPNQISMVQIRPQSTTSITNQQSSNTQFQIPQQVVACHDNQSKTLHLLHTPSTYISNFHKKRQSITMDNPAIKIARTTDVLMSPSSPELLANTKNENISTNSTITINQIGLVSEIVLPKTANYFMIGKIYKLYRNILGSCSKPKKTFTLIDSDNWIFSQLLTFQNDVMQFHWEIMRLDPNVQESLETWKKSIQLSSIPWLEVLVLRICWYSIKRSEFVDQFNCDESQAGNSSSYQRQRLWFEPNGQEPISLRQTGETQNNIHILETMIDFCQTLKSFELDEVEIALASSWILFANNTNPLASFSKISVKSFEMLKHSIHKLLFDYQVSKLETIVMNKPLATYSYKNSKCIKSMASIALNVTNNNSSNNNNKTNNHKFHTMNMLLRFADLSYVAMLLTL</sequence>
<evidence type="ECO:0000313" key="11">
    <source>
        <dbReference type="Proteomes" id="UP001142055"/>
    </source>
</evidence>
<feature type="domain" description="Nuclear receptor" evidence="9">
    <location>
        <begin position="56"/>
        <end position="135"/>
    </location>
</feature>
<dbReference type="Gene3D" id="3.30.50.10">
    <property type="entry name" value="Erythroid Transcription Factor GATA-1, subunit A"/>
    <property type="match status" value="1"/>
</dbReference>
<dbReference type="Proteomes" id="UP001142055">
    <property type="component" value="Chromosome 1"/>
</dbReference>
<dbReference type="GO" id="GO:0008270">
    <property type="term" value="F:zinc ion binding"/>
    <property type="evidence" value="ECO:0007669"/>
    <property type="project" value="UniProtKB-KW"/>
</dbReference>
<gene>
    <name evidence="10" type="ORF">RDWZM_001661</name>
</gene>
<evidence type="ECO:0000313" key="10">
    <source>
        <dbReference type="EMBL" id="KAJ6223116.1"/>
    </source>
</evidence>
<keyword evidence="7" id="KW-0675">Receptor</keyword>
<evidence type="ECO:0000256" key="1">
    <source>
        <dbReference type="ARBA" id="ARBA00022723"/>
    </source>
</evidence>
<evidence type="ECO:0000256" key="3">
    <source>
        <dbReference type="ARBA" id="ARBA00022833"/>
    </source>
</evidence>
<keyword evidence="6" id="KW-0804">Transcription</keyword>
<evidence type="ECO:0000256" key="7">
    <source>
        <dbReference type="ARBA" id="ARBA00023170"/>
    </source>
</evidence>
<keyword evidence="4" id="KW-0805">Transcription regulation</keyword>
<dbReference type="SUPFAM" id="SSF57716">
    <property type="entry name" value="Glucocorticoid receptor-like (DNA-binding domain)"/>
    <property type="match status" value="1"/>
</dbReference>
<comment type="caution">
    <text evidence="10">The sequence shown here is derived from an EMBL/GenBank/DDBJ whole genome shotgun (WGS) entry which is preliminary data.</text>
</comment>
<evidence type="ECO:0000256" key="6">
    <source>
        <dbReference type="ARBA" id="ARBA00023163"/>
    </source>
</evidence>
<accession>A0A9Q0RQU7</accession>
<evidence type="ECO:0000259" key="9">
    <source>
        <dbReference type="PROSITE" id="PS51030"/>
    </source>
</evidence>
<keyword evidence="2" id="KW-0863">Zinc-finger</keyword>
<dbReference type="SUPFAM" id="SSF48508">
    <property type="entry name" value="Nuclear receptor ligand-binding domain"/>
    <property type="match status" value="1"/>
</dbReference>
<organism evidence="10 11">
    <name type="scientific">Blomia tropicalis</name>
    <name type="common">Mite</name>
    <dbReference type="NCBI Taxonomy" id="40697"/>
    <lineage>
        <taxon>Eukaryota</taxon>
        <taxon>Metazoa</taxon>
        <taxon>Ecdysozoa</taxon>
        <taxon>Arthropoda</taxon>
        <taxon>Chelicerata</taxon>
        <taxon>Arachnida</taxon>
        <taxon>Acari</taxon>
        <taxon>Acariformes</taxon>
        <taxon>Sarcoptiformes</taxon>
        <taxon>Astigmata</taxon>
        <taxon>Glycyphagoidea</taxon>
        <taxon>Echimyopodidae</taxon>
        <taxon>Blomia</taxon>
    </lineage>
</organism>
<dbReference type="EMBL" id="JAPWDV010000001">
    <property type="protein sequence ID" value="KAJ6223116.1"/>
    <property type="molecule type" value="Genomic_DNA"/>
</dbReference>
<reference evidence="10" key="1">
    <citation type="submission" date="2022-12" db="EMBL/GenBank/DDBJ databases">
        <title>Genome assemblies of Blomia tropicalis.</title>
        <authorList>
            <person name="Cui Y."/>
        </authorList>
    </citation>
    <scope>NUCLEOTIDE SEQUENCE</scope>
    <source>
        <tissue evidence="10">Adult mites</tissue>
    </source>
</reference>
<evidence type="ECO:0000256" key="4">
    <source>
        <dbReference type="ARBA" id="ARBA00023015"/>
    </source>
</evidence>
<name>A0A9Q0RQU7_BLOTA</name>
<keyword evidence="1" id="KW-0479">Metal-binding</keyword>
<evidence type="ECO:0000256" key="8">
    <source>
        <dbReference type="ARBA" id="ARBA00023242"/>
    </source>
</evidence>
<dbReference type="GO" id="GO:0003700">
    <property type="term" value="F:DNA-binding transcription factor activity"/>
    <property type="evidence" value="ECO:0007669"/>
    <property type="project" value="InterPro"/>
</dbReference>
<dbReference type="Gene3D" id="1.10.565.10">
    <property type="entry name" value="Retinoid X Receptor"/>
    <property type="match status" value="1"/>
</dbReference>
<dbReference type="InterPro" id="IPR001628">
    <property type="entry name" value="Znf_hrmn_rcpt"/>
</dbReference>
<dbReference type="GO" id="GO:0043565">
    <property type="term" value="F:sequence-specific DNA binding"/>
    <property type="evidence" value="ECO:0007669"/>
    <property type="project" value="InterPro"/>
</dbReference>
<keyword evidence="3" id="KW-0862">Zinc</keyword>
<keyword evidence="8" id="KW-0539">Nucleus</keyword>
<dbReference type="InterPro" id="IPR013088">
    <property type="entry name" value="Znf_NHR/GATA"/>
</dbReference>
<keyword evidence="11" id="KW-1185">Reference proteome</keyword>
<evidence type="ECO:0000256" key="2">
    <source>
        <dbReference type="ARBA" id="ARBA00022771"/>
    </source>
</evidence>
<keyword evidence="5" id="KW-0238">DNA-binding</keyword>
<dbReference type="AlphaFoldDB" id="A0A9Q0RQU7"/>
<proteinExistence type="predicted"/>